<organism evidence="1 2">
    <name type="scientific">Camellia sinensis</name>
    <name type="common">Tea plant</name>
    <name type="synonym">Thea sinensis</name>
    <dbReference type="NCBI Taxonomy" id="4442"/>
    <lineage>
        <taxon>Eukaryota</taxon>
        <taxon>Viridiplantae</taxon>
        <taxon>Streptophyta</taxon>
        <taxon>Embryophyta</taxon>
        <taxon>Tracheophyta</taxon>
        <taxon>Spermatophyta</taxon>
        <taxon>Magnoliopsida</taxon>
        <taxon>eudicotyledons</taxon>
        <taxon>Gunneridae</taxon>
        <taxon>Pentapetalae</taxon>
        <taxon>asterids</taxon>
        <taxon>Ericales</taxon>
        <taxon>Theaceae</taxon>
        <taxon>Camellia</taxon>
    </lineage>
</organism>
<dbReference type="AlphaFoldDB" id="A0A7J7HMF5"/>
<reference evidence="2" key="1">
    <citation type="journal article" date="2020" name="Nat. Commun.">
        <title>Genome assembly of wild tea tree DASZ reveals pedigree and selection history of tea varieties.</title>
        <authorList>
            <person name="Zhang W."/>
            <person name="Zhang Y."/>
            <person name="Qiu H."/>
            <person name="Guo Y."/>
            <person name="Wan H."/>
            <person name="Zhang X."/>
            <person name="Scossa F."/>
            <person name="Alseekh S."/>
            <person name="Zhang Q."/>
            <person name="Wang P."/>
            <person name="Xu L."/>
            <person name="Schmidt M.H."/>
            <person name="Jia X."/>
            <person name="Li D."/>
            <person name="Zhu A."/>
            <person name="Guo F."/>
            <person name="Chen W."/>
            <person name="Ni D."/>
            <person name="Usadel B."/>
            <person name="Fernie A.R."/>
            <person name="Wen W."/>
        </authorList>
    </citation>
    <scope>NUCLEOTIDE SEQUENCE [LARGE SCALE GENOMIC DNA]</scope>
    <source>
        <strain evidence="2">cv. G240</strain>
    </source>
</reference>
<evidence type="ECO:0000313" key="2">
    <source>
        <dbReference type="Proteomes" id="UP000593564"/>
    </source>
</evidence>
<dbReference type="EMBL" id="JACBKZ010000003">
    <property type="protein sequence ID" value="KAF5953401.1"/>
    <property type="molecule type" value="Genomic_DNA"/>
</dbReference>
<protein>
    <submittedName>
        <fullName evidence="1">Uncharacterized protein</fullName>
    </submittedName>
</protein>
<name>A0A7J7HMF5_CAMSI</name>
<evidence type="ECO:0000313" key="1">
    <source>
        <dbReference type="EMBL" id="KAF5953401.1"/>
    </source>
</evidence>
<sequence length="79" mass="9247">MWHCTELQSKVTSSQSITYTSYTSYIYPLCKKTEHHIYMTSSAKIKKQSITFTYTNRASENKPSTNLQQSINRIGLYRK</sequence>
<keyword evidence="2" id="KW-1185">Reference proteome</keyword>
<reference evidence="1 2" key="2">
    <citation type="submission" date="2020-07" db="EMBL/GenBank/DDBJ databases">
        <title>Genome assembly of wild tea tree DASZ reveals pedigree and selection history of tea varieties.</title>
        <authorList>
            <person name="Zhang W."/>
        </authorList>
    </citation>
    <scope>NUCLEOTIDE SEQUENCE [LARGE SCALE GENOMIC DNA]</scope>
    <source>
        <strain evidence="2">cv. G240</strain>
        <tissue evidence="1">Leaf</tissue>
    </source>
</reference>
<accession>A0A7J7HMF5</accession>
<dbReference type="Proteomes" id="UP000593564">
    <property type="component" value="Unassembled WGS sequence"/>
</dbReference>
<comment type="caution">
    <text evidence="1">The sequence shown here is derived from an EMBL/GenBank/DDBJ whole genome shotgun (WGS) entry which is preliminary data.</text>
</comment>
<gene>
    <name evidence="1" type="ORF">HYC85_006257</name>
</gene>
<proteinExistence type="predicted"/>